<dbReference type="Proteomes" id="UP001472677">
    <property type="component" value="Unassembled WGS sequence"/>
</dbReference>
<organism evidence="1 2">
    <name type="scientific">Hibiscus sabdariffa</name>
    <name type="common">roselle</name>
    <dbReference type="NCBI Taxonomy" id="183260"/>
    <lineage>
        <taxon>Eukaryota</taxon>
        <taxon>Viridiplantae</taxon>
        <taxon>Streptophyta</taxon>
        <taxon>Embryophyta</taxon>
        <taxon>Tracheophyta</taxon>
        <taxon>Spermatophyta</taxon>
        <taxon>Magnoliopsida</taxon>
        <taxon>eudicotyledons</taxon>
        <taxon>Gunneridae</taxon>
        <taxon>Pentapetalae</taxon>
        <taxon>rosids</taxon>
        <taxon>malvids</taxon>
        <taxon>Malvales</taxon>
        <taxon>Malvaceae</taxon>
        <taxon>Malvoideae</taxon>
        <taxon>Hibiscus</taxon>
    </lineage>
</organism>
<comment type="caution">
    <text evidence="1">The sequence shown here is derived from an EMBL/GenBank/DDBJ whole genome shotgun (WGS) entry which is preliminary data.</text>
</comment>
<reference evidence="1 2" key="1">
    <citation type="journal article" date="2024" name="G3 (Bethesda)">
        <title>Genome assembly of Hibiscus sabdariffa L. provides insights into metabolisms of medicinal natural products.</title>
        <authorList>
            <person name="Kim T."/>
        </authorList>
    </citation>
    <scope>NUCLEOTIDE SEQUENCE [LARGE SCALE GENOMIC DNA]</scope>
    <source>
        <strain evidence="1">TK-2024</strain>
        <tissue evidence="1">Old leaves</tissue>
    </source>
</reference>
<evidence type="ECO:0000313" key="1">
    <source>
        <dbReference type="EMBL" id="KAK8510024.1"/>
    </source>
</evidence>
<dbReference type="EMBL" id="JBBPBM010000089">
    <property type="protein sequence ID" value="KAK8510024.1"/>
    <property type="molecule type" value="Genomic_DNA"/>
</dbReference>
<proteinExistence type="predicted"/>
<evidence type="ECO:0000313" key="2">
    <source>
        <dbReference type="Proteomes" id="UP001472677"/>
    </source>
</evidence>
<name>A0ABR2BSW0_9ROSI</name>
<sequence length="104" mass="11707">MAEKGSNTSEDPFQGGLTEETFVEGLMWLLQENNLLRLSFGISVQVKGPYVYLNTTLLILPVFLLSREVTHACSFAINLVSNLHHDGVKREVDSFDFFDAIKGW</sequence>
<accession>A0ABR2BSW0</accession>
<gene>
    <name evidence="1" type="ORF">V6N12_035347</name>
</gene>
<keyword evidence="2" id="KW-1185">Reference proteome</keyword>
<protein>
    <submittedName>
        <fullName evidence="1">Uncharacterized protein</fullName>
    </submittedName>
</protein>